<organism evidence="1 2">
    <name type="scientific">Micromonas commoda (strain RCC299 / NOUM17 / CCMP2709)</name>
    <name type="common">Picoplanktonic green alga</name>
    <dbReference type="NCBI Taxonomy" id="296587"/>
    <lineage>
        <taxon>Eukaryota</taxon>
        <taxon>Viridiplantae</taxon>
        <taxon>Chlorophyta</taxon>
        <taxon>Mamiellophyceae</taxon>
        <taxon>Mamiellales</taxon>
        <taxon>Mamiellaceae</taxon>
        <taxon>Micromonas</taxon>
    </lineage>
</organism>
<gene>
    <name evidence="1" type="ORF">MICPUN_108931</name>
</gene>
<dbReference type="Proteomes" id="UP000002009">
    <property type="component" value="Chromosome 9"/>
</dbReference>
<dbReference type="FunCoup" id="C1ECR5">
    <property type="interactions" value="142"/>
</dbReference>
<sequence>MSGVLKVVRATGLLRAVSHAPGTQVGGIRNLHVTAASRAGMGTPVPAHEVPTAELPEESELTWDCGDAYPEPALDVVPPHIVKPAEAAAYLFGGLGVFYSIYSLAKVVDKPSTQPFADKQFPFDNLKTELGK</sequence>
<dbReference type="PANTHER" id="PTHR36401">
    <property type="entry name" value="NADH DEHYDROGENASE [UBIQUINONE] 1 BETA SUBCOMPLEX SUBUNIT 8, MITOCHONDRIAL"/>
    <property type="match status" value="1"/>
</dbReference>
<dbReference type="RefSeq" id="XP_002504368.1">
    <property type="nucleotide sequence ID" value="XM_002504322.1"/>
</dbReference>
<dbReference type="PANTHER" id="PTHR36401:SF1">
    <property type="entry name" value="NADH DEHYDROGENASE [UBIQUINONE] 1 BETA SUBCOMPLEX SUBUNIT 8, MITOCHONDRIAL"/>
    <property type="match status" value="1"/>
</dbReference>
<dbReference type="GeneID" id="8246559"/>
<dbReference type="eggNOG" id="ENOG502RZB4">
    <property type="taxonomic scope" value="Eukaryota"/>
</dbReference>
<evidence type="ECO:0000313" key="2">
    <source>
        <dbReference type="Proteomes" id="UP000002009"/>
    </source>
</evidence>
<dbReference type="AlphaFoldDB" id="C1ECR5"/>
<proteinExistence type="predicted"/>
<accession>C1ECR5</accession>
<name>C1ECR5_MICCC</name>
<dbReference type="OrthoDB" id="568003at2759"/>
<keyword evidence="2" id="KW-1185">Reference proteome</keyword>
<dbReference type="STRING" id="296587.C1ECR5"/>
<dbReference type="InParanoid" id="C1ECR5"/>
<reference evidence="1 2" key="1">
    <citation type="journal article" date="2009" name="Science">
        <title>Green evolution and dynamic adaptations revealed by genomes of the marine picoeukaryotes Micromonas.</title>
        <authorList>
            <person name="Worden A.Z."/>
            <person name="Lee J.H."/>
            <person name="Mock T."/>
            <person name="Rouze P."/>
            <person name="Simmons M.P."/>
            <person name="Aerts A.L."/>
            <person name="Allen A.E."/>
            <person name="Cuvelier M.L."/>
            <person name="Derelle E."/>
            <person name="Everett M.V."/>
            <person name="Foulon E."/>
            <person name="Grimwood J."/>
            <person name="Gundlach H."/>
            <person name="Henrissat B."/>
            <person name="Napoli C."/>
            <person name="McDonald S.M."/>
            <person name="Parker M.S."/>
            <person name="Rombauts S."/>
            <person name="Salamov A."/>
            <person name="Von Dassow P."/>
            <person name="Badger J.H."/>
            <person name="Coutinho P.M."/>
            <person name="Demir E."/>
            <person name="Dubchak I."/>
            <person name="Gentemann C."/>
            <person name="Eikrem W."/>
            <person name="Gready J.E."/>
            <person name="John U."/>
            <person name="Lanier W."/>
            <person name="Lindquist E.A."/>
            <person name="Lucas S."/>
            <person name="Mayer K.F."/>
            <person name="Moreau H."/>
            <person name="Not F."/>
            <person name="Otillar R."/>
            <person name="Panaud O."/>
            <person name="Pangilinan J."/>
            <person name="Paulsen I."/>
            <person name="Piegu B."/>
            <person name="Poliakov A."/>
            <person name="Robbens S."/>
            <person name="Schmutz J."/>
            <person name="Toulza E."/>
            <person name="Wyss T."/>
            <person name="Zelensky A."/>
            <person name="Zhou K."/>
            <person name="Armbrust E.V."/>
            <person name="Bhattacharya D."/>
            <person name="Goodenough U.W."/>
            <person name="Van de Peer Y."/>
            <person name="Grigoriev I.V."/>
        </authorList>
    </citation>
    <scope>NUCLEOTIDE SEQUENCE [LARGE SCALE GENOMIC DNA]</scope>
    <source>
        <strain evidence="2">RCC299 / NOUM17</strain>
    </source>
</reference>
<dbReference type="KEGG" id="mis:MICPUN_108931"/>
<dbReference type="EMBL" id="CP001329">
    <property type="protein sequence ID" value="ACO65626.1"/>
    <property type="molecule type" value="Genomic_DNA"/>
</dbReference>
<evidence type="ECO:0000313" key="1">
    <source>
        <dbReference type="EMBL" id="ACO65626.1"/>
    </source>
</evidence>
<protein>
    <submittedName>
        <fullName evidence="1">Uncharacterized protein</fullName>
    </submittedName>
</protein>
<dbReference type="OMA" id="WDAGDAH"/>
<dbReference type="InterPro" id="IPR038863">
    <property type="entry name" value="Put_Complex_I_su8"/>
</dbReference>